<dbReference type="OrthoDB" id="5365517at2759"/>
<dbReference type="Proteomes" id="UP000011958">
    <property type="component" value="Unassembled WGS sequence"/>
</dbReference>
<dbReference type="EMBL" id="AFWA02000015">
    <property type="protein sequence ID" value="EMR08553.1"/>
    <property type="molecule type" value="Genomic_DNA"/>
</dbReference>
<sequence length="678" mass="77785">MHMSLMIKGFFIIIFFLIESFYCKLNTDVLRVKRQRTYDDDKLPKYIERFVIRLPQQKHTLLNTRKKCLDSFKANTSYLDSSWTQKKPFLIIQNLIGPYNLHLVHLANSMRICRDNIKNVKVALSEHVNNKGYSRSLQKVDLYQEVRDKDSKYNKVFGRICRKCLYSFIKTRTSKLDNFKHKSNPLLEGRNSYLATGSLSLYKYRHGKRINKRSYILGHRSKTCNSVFEGSGINGKAVKCFENILKKIRCGNSFNAICICDSVEYLKHSQECLRTLSRVDALKAREHHQKLCENPEPPPKECVNKPKQDAKIISCPKPYENFRFNPTTRNCARDAIRNSFCTDFFDVSCLCDSISYKNMLSQCISDTIASVNMIHDYHQILCKNPLSLSGCSTISVKEFIEPVKCESMFKDIVPEGDIQDCLKRKAFASRCGNDFDVPCICDSFIFVSTAYTCFPSFFDQESQRIFSAIKSFCEEPRFHRKCIGERSNTSMRRICPGFYEGYGFDDATKRCIIKLSRKSYCSDSLDIVCLCDSLVFINGLVKCFASEPYNGIDKMMNFFEELCFNPYSYSGCKSFTALSVLNVDTTAKGLSGDNKTSKDVISEKKLNAMASDTHQHSINKSQTMLTGGLVEKEESNKSYHCGYSDNNSYIYINGGNNLLVVKMAIWLFIIITICMSML</sequence>
<organism evidence="1 2">
    <name type="scientific">Pneumocystis murina (strain B123)</name>
    <name type="common">Mouse pneumocystis pneumonia agent</name>
    <name type="synonym">Pneumocystis carinii f. sp. muris</name>
    <dbReference type="NCBI Taxonomy" id="1069680"/>
    <lineage>
        <taxon>Eukaryota</taxon>
        <taxon>Fungi</taxon>
        <taxon>Dikarya</taxon>
        <taxon>Ascomycota</taxon>
        <taxon>Taphrinomycotina</taxon>
        <taxon>Pneumocystomycetes</taxon>
        <taxon>Pneumocystaceae</taxon>
        <taxon>Pneumocystis</taxon>
    </lineage>
</organism>
<evidence type="ECO:0000313" key="1">
    <source>
        <dbReference type="EMBL" id="EMR08553.1"/>
    </source>
</evidence>
<keyword evidence="2" id="KW-1185">Reference proteome</keyword>
<dbReference type="GeneID" id="19896721"/>
<dbReference type="RefSeq" id="XP_007875085.1">
    <property type="nucleotide sequence ID" value="XM_007876894.1"/>
</dbReference>
<evidence type="ECO:0000313" key="2">
    <source>
        <dbReference type="Proteomes" id="UP000011958"/>
    </source>
</evidence>
<name>M7NIX1_PNEMU</name>
<dbReference type="HOGENOM" id="CLU_405495_0_0_1"/>
<comment type="caution">
    <text evidence="1">The sequence shown here is derived from an EMBL/GenBank/DDBJ whole genome shotgun (WGS) entry which is preliminary data.</text>
</comment>
<gene>
    <name evidence="1" type="ORF">PNEG_03034</name>
</gene>
<proteinExistence type="predicted"/>
<dbReference type="AlphaFoldDB" id="M7NIX1"/>
<reference evidence="2" key="1">
    <citation type="journal article" date="2016" name="Nat. Commun.">
        <title>Genome analysis of three Pneumocystis species reveals adaptation mechanisms to life exclusively in mammalian hosts.</title>
        <authorList>
            <person name="Ma L."/>
            <person name="Chen Z."/>
            <person name="Huang D.W."/>
            <person name="Kutty G."/>
            <person name="Ishihara M."/>
            <person name="Wang H."/>
            <person name="Abouelleil A."/>
            <person name="Bishop L."/>
            <person name="Davey E."/>
            <person name="Deng R."/>
            <person name="Deng X."/>
            <person name="Fan L."/>
            <person name="Fantoni G."/>
            <person name="Fitzgerald M."/>
            <person name="Gogineni E."/>
            <person name="Goldberg J.M."/>
            <person name="Handley G."/>
            <person name="Hu X."/>
            <person name="Huber C."/>
            <person name="Jiao X."/>
            <person name="Jones K."/>
            <person name="Levin J.Z."/>
            <person name="Liu Y."/>
            <person name="Macdonald P."/>
            <person name="Melnikov A."/>
            <person name="Raley C."/>
            <person name="Sassi M."/>
            <person name="Sherman B.T."/>
            <person name="Song X."/>
            <person name="Sykes S."/>
            <person name="Tran B."/>
            <person name="Walsh L."/>
            <person name="Xia Y."/>
            <person name="Yang J."/>
            <person name="Young S."/>
            <person name="Zeng Q."/>
            <person name="Zheng X."/>
            <person name="Stephens R."/>
            <person name="Nusbaum C."/>
            <person name="Birren B.W."/>
            <person name="Azadi P."/>
            <person name="Lempicki R.A."/>
            <person name="Cuomo C.A."/>
            <person name="Kovacs J.A."/>
        </authorList>
    </citation>
    <scope>NUCLEOTIDE SEQUENCE [LARGE SCALE GENOMIC DNA]</scope>
    <source>
        <strain evidence="2">B123</strain>
    </source>
</reference>
<protein>
    <submittedName>
        <fullName evidence="1">Uncharacterized protein</fullName>
    </submittedName>
</protein>
<dbReference type="VEuPathDB" id="FungiDB:PNEG_03034"/>
<accession>M7NIX1</accession>